<feature type="region of interest" description="Disordered" evidence="2">
    <location>
        <begin position="2617"/>
        <end position="2728"/>
    </location>
</feature>
<dbReference type="GO" id="GO:0043291">
    <property type="term" value="C:RAVE complex"/>
    <property type="evidence" value="ECO:0007669"/>
    <property type="project" value="TreeGrafter"/>
</dbReference>
<gene>
    <name evidence="5" type="primary">LOC116950775</name>
</gene>
<feature type="compositionally biased region" description="Low complexity" evidence="2">
    <location>
        <begin position="3084"/>
        <end position="3098"/>
    </location>
</feature>
<evidence type="ECO:0000313" key="5">
    <source>
        <dbReference type="RefSeq" id="XP_032824724.1"/>
    </source>
</evidence>
<proteinExistence type="predicted"/>
<feature type="compositionally biased region" description="Low complexity" evidence="2">
    <location>
        <begin position="2702"/>
        <end position="2715"/>
    </location>
</feature>
<feature type="region of interest" description="Disordered" evidence="2">
    <location>
        <begin position="2024"/>
        <end position="2050"/>
    </location>
</feature>
<evidence type="ECO:0000313" key="4">
    <source>
        <dbReference type="Proteomes" id="UP001318040"/>
    </source>
</evidence>
<feature type="compositionally biased region" description="Gly residues" evidence="2">
    <location>
        <begin position="2032"/>
        <end position="2050"/>
    </location>
</feature>
<feature type="region of interest" description="Disordered" evidence="2">
    <location>
        <begin position="2958"/>
        <end position="2993"/>
    </location>
</feature>
<evidence type="ECO:0000259" key="3">
    <source>
        <dbReference type="Pfam" id="PF12234"/>
    </source>
</evidence>
<feature type="region of interest" description="Disordered" evidence="2">
    <location>
        <begin position="1461"/>
        <end position="1498"/>
    </location>
</feature>
<dbReference type="KEGG" id="pmrn:116950775"/>
<dbReference type="PROSITE" id="PS50294">
    <property type="entry name" value="WD_REPEATS_REGION"/>
    <property type="match status" value="1"/>
</dbReference>
<reference evidence="5" key="1">
    <citation type="submission" date="2025-08" db="UniProtKB">
        <authorList>
            <consortium name="RefSeq"/>
        </authorList>
    </citation>
    <scope>IDENTIFICATION</scope>
    <source>
        <tissue evidence="5">Sperm</tissue>
    </source>
</reference>
<feature type="compositionally biased region" description="Basic and acidic residues" evidence="2">
    <location>
        <begin position="2802"/>
        <end position="2822"/>
    </location>
</feature>
<keyword evidence="4" id="KW-1185">Reference proteome</keyword>
<feature type="compositionally biased region" description="Gly residues" evidence="2">
    <location>
        <begin position="1081"/>
        <end position="1091"/>
    </location>
</feature>
<feature type="region of interest" description="Disordered" evidence="2">
    <location>
        <begin position="752"/>
        <end position="828"/>
    </location>
</feature>
<feature type="region of interest" description="Disordered" evidence="2">
    <location>
        <begin position="984"/>
        <end position="1004"/>
    </location>
</feature>
<name>A0AAJ7TV93_PETMA</name>
<feature type="compositionally biased region" description="Polar residues" evidence="2">
    <location>
        <begin position="1093"/>
        <end position="1103"/>
    </location>
</feature>
<feature type="region of interest" description="Disordered" evidence="2">
    <location>
        <begin position="1628"/>
        <end position="1655"/>
    </location>
</feature>
<protein>
    <submittedName>
        <fullName evidence="5">LOW QUALITY PROTEIN: dmX-like protein 2</fullName>
    </submittedName>
</protein>
<dbReference type="RefSeq" id="XP_032824724.1">
    <property type="nucleotide sequence ID" value="XM_032968833.1"/>
</dbReference>
<feature type="region of interest" description="Disordered" evidence="2">
    <location>
        <begin position="1046"/>
        <end position="1103"/>
    </location>
</feature>
<dbReference type="Pfam" id="PF00400">
    <property type="entry name" value="WD40"/>
    <property type="match status" value="3"/>
</dbReference>
<dbReference type="GO" id="GO:0007035">
    <property type="term" value="P:vacuolar acidification"/>
    <property type="evidence" value="ECO:0007669"/>
    <property type="project" value="TreeGrafter"/>
</dbReference>
<dbReference type="InterPro" id="IPR015943">
    <property type="entry name" value="WD40/YVTN_repeat-like_dom_sf"/>
</dbReference>
<dbReference type="Proteomes" id="UP001318040">
    <property type="component" value="Chromosome 40"/>
</dbReference>
<dbReference type="PANTHER" id="PTHR13950:SF9">
    <property type="entry name" value="RABCONNECTIN-3A"/>
    <property type="match status" value="1"/>
</dbReference>
<feature type="compositionally biased region" description="Low complexity" evidence="2">
    <location>
        <begin position="638"/>
        <end position="650"/>
    </location>
</feature>
<evidence type="ECO:0000256" key="1">
    <source>
        <dbReference type="PROSITE-ProRule" id="PRU00221"/>
    </source>
</evidence>
<feature type="compositionally biased region" description="Low complexity" evidence="2">
    <location>
        <begin position="1050"/>
        <end position="1075"/>
    </location>
</feature>
<feature type="compositionally biased region" description="Acidic residues" evidence="2">
    <location>
        <begin position="2188"/>
        <end position="2209"/>
    </location>
</feature>
<feature type="region of interest" description="Disordered" evidence="2">
    <location>
        <begin position="2769"/>
        <end position="2823"/>
    </location>
</feature>
<feature type="region of interest" description="Disordered" evidence="2">
    <location>
        <begin position="2137"/>
        <end position="2174"/>
    </location>
</feature>
<feature type="compositionally biased region" description="Polar residues" evidence="2">
    <location>
        <begin position="2643"/>
        <end position="2672"/>
    </location>
</feature>
<keyword evidence="1" id="KW-0853">WD repeat</keyword>
<feature type="region of interest" description="Disordered" evidence="2">
    <location>
        <begin position="512"/>
        <end position="535"/>
    </location>
</feature>
<organism evidence="4 5">
    <name type="scientific">Petromyzon marinus</name>
    <name type="common">Sea lamprey</name>
    <dbReference type="NCBI Taxonomy" id="7757"/>
    <lineage>
        <taxon>Eukaryota</taxon>
        <taxon>Metazoa</taxon>
        <taxon>Chordata</taxon>
        <taxon>Craniata</taxon>
        <taxon>Vertebrata</taxon>
        <taxon>Cyclostomata</taxon>
        <taxon>Hyperoartia</taxon>
        <taxon>Petromyzontiformes</taxon>
        <taxon>Petromyzontidae</taxon>
        <taxon>Petromyzon</taxon>
    </lineage>
</organism>
<accession>A0AAJ7TV93</accession>
<dbReference type="SMART" id="SM00320">
    <property type="entry name" value="WD40"/>
    <property type="match status" value="11"/>
</dbReference>
<feature type="compositionally biased region" description="Low complexity" evidence="2">
    <location>
        <begin position="1461"/>
        <end position="1470"/>
    </location>
</feature>
<dbReference type="PROSITE" id="PS50082">
    <property type="entry name" value="WD_REPEATS_2"/>
    <property type="match status" value="1"/>
</dbReference>
<feature type="domain" description="RAVE complex protein Rav1 C-terminal" evidence="3">
    <location>
        <begin position="1701"/>
        <end position="1966"/>
    </location>
</feature>
<dbReference type="Gene3D" id="2.130.10.10">
    <property type="entry name" value="YVTN repeat-like/Quinoprotein amine dehydrogenase"/>
    <property type="match status" value="3"/>
</dbReference>
<feature type="repeat" description="WD" evidence="1">
    <location>
        <begin position="3289"/>
        <end position="3330"/>
    </location>
</feature>
<dbReference type="PANTHER" id="PTHR13950">
    <property type="entry name" value="RABCONNECTIN-RELATED"/>
    <property type="match status" value="1"/>
</dbReference>
<feature type="compositionally biased region" description="Acidic residues" evidence="2">
    <location>
        <begin position="2774"/>
        <end position="2801"/>
    </location>
</feature>
<evidence type="ECO:0000256" key="2">
    <source>
        <dbReference type="SAM" id="MobiDB-lite"/>
    </source>
</evidence>
<feature type="region of interest" description="Disordered" evidence="2">
    <location>
        <begin position="2188"/>
        <end position="2242"/>
    </location>
</feature>
<dbReference type="Pfam" id="PF12234">
    <property type="entry name" value="Rav1p_C"/>
    <property type="match status" value="1"/>
</dbReference>
<dbReference type="InterPro" id="IPR022033">
    <property type="entry name" value="Rav1p_C"/>
</dbReference>
<feature type="region of interest" description="Disordered" evidence="2">
    <location>
        <begin position="3078"/>
        <end position="3105"/>
    </location>
</feature>
<dbReference type="InterPro" id="IPR036322">
    <property type="entry name" value="WD40_repeat_dom_sf"/>
</dbReference>
<dbReference type="SUPFAM" id="SSF50978">
    <property type="entry name" value="WD40 repeat-like"/>
    <property type="match status" value="2"/>
</dbReference>
<dbReference type="InterPro" id="IPR001680">
    <property type="entry name" value="WD40_rpt"/>
</dbReference>
<feature type="compositionally biased region" description="Gly residues" evidence="2">
    <location>
        <begin position="2716"/>
        <end position="2728"/>
    </location>
</feature>
<feature type="region of interest" description="Disordered" evidence="2">
    <location>
        <begin position="625"/>
        <end position="650"/>
    </location>
</feature>
<feature type="region of interest" description="Disordered" evidence="2">
    <location>
        <begin position="422"/>
        <end position="500"/>
    </location>
</feature>
<feature type="compositionally biased region" description="Gly residues" evidence="2">
    <location>
        <begin position="790"/>
        <end position="800"/>
    </location>
</feature>
<dbReference type="InterPro" id="IPR052208">
    <property type="entry name" value="DmX-like/RAVE_component"/>
</dbReference>
<sequence>MKLHQVLTGAVNPGENTFSVGLLDGAAFTAYASGCDIVILGSNFERVQIIPGSKHGNIQVGCLSCSARLGKIAASYGDTVSIFEPFPLVNKASNPLGLQWHKTGQLKVPSAVLDLAWDPQADSLLTASSSLQLWSCSPGSEVAVDSPASESALTGCVWAAVWTCRTALPVTQIKFSPDGYFFATTGKNDCLVKVWYRTDGWHACRVVGVSGGGSCTDPAVMPTERPAFSFAYLAHPRAVTSLSWRKTSTYLPRGAACNTLLTSCRDGICRVWLETVLPEDCLQECPAVSGHGARGEPPPSVRLAAAAGPRGKAQRERMHHMLGSFQQLKMLKRRKRTLQRDGLGSVLAEALPGSPALPRQPRILAHFHIAASINPKTDIPLMPAMGCPGVDGDGPPFVVHWLNNKYLQFTLSLECLLQQLQPPAPPGGSRGGSGRAADAGSQEEAGGEVGGRDAPDGNSDNHSSSRESEDGICSLDDGSEKESDTPTGTAPRRPPGISTTTNTTLTAAAAVAASTPTDGSGPLGGTGRPKHAGAAGAAWQVENGLDWLVRDWQSAPDMLYSVHALDGSFLVWHVDWLDESQPGVFKQVQVCFSSRIPVAFPAGDAHSMGKHMYLYACSSGARHAGDPTAGTSPHHPRYYSSSSSFSSVPRSSSGHLISSSLGRNLGSCGSIGSIGGGMGGPFGALLVPPSVKLVTKHADGSLNQWAVCFGEDAAFRTVLGISHQSRYCGHRFRLTGQACHAVLPLLLTTAHHAPRDDAPPDGRSSPRPSPVDDVALKRPGSRFVRREAGGSSGGSSGGSPGDAFAGPAMMRRSRRGEGGGGGACGPPGRQLRRLMSDCDVLAVRSELILWRVDPVGPLSHTGGVLELARINCASEDAFSHMAWLPTTVPGYCLGTYCNSPSSCFVASDGWNLRLYQAVIDARKLLDELSKPQLSRLVGDVFSIVSQQSTARPGCIIELDVITEQCPSSTQFLHVFSEELILGRRSKDTEEGDGSNLASGAGPGRAPQFSEKFFLVSIERAEGGQSLLKMWSLHLTSVQALAAETPAWQNSPGTPQSSGTGTGSGASSSSSTSSSAESRPPFGGGGGGGSGGSTTLPRTASSANLQTASRLTLASRLLHSQPLPLQHGVEIIHATPAAGHLSSSSIYPVCLAPYLIATSCSDGTVRFWRCSVADAKASQQQQQQPGSNGPQDASYSWEEWPLQCDEAAPSAISVPGRPVAVSCSYPGCVAVAYRREEHNASSARDSSLYVSVFECESSGGSSWLLEETLPLGGVGRRLHPHHAVDSNLMVYSHPPGGDGAASSVHHRHPHGPTERALLRHHHDHAKHLLHIDWVSKEDGSHMLTVAVGARVVIYGRLSWTAGEPASRGGAPAASSHGALPASYRPAKTRWVPLRCVGLVSAFDGSPALPVELSWVRDGVLVAGMDCEMHVYSQWQDPTAAASVADEQALLLLTREFDKISSSRAPRHSASAGNVRQAAQFGGAKKQPLPQGPSRKSLSKCPTALRPLLHEQNPALVLPEAVRGCGLFEAAEVLSPTLAQYHPLQLSGLLDLGRVRQVRAVLAHLVRCVAGDLAYVAEAGVELSTRERKHSRAGSTSSGMLAGREEAGDYPQIDAVPPLPLFSLLAADGAGSMGPTQHNPGQVPEKDGRRVGGSADTDQYGDLFEVPSLATVDDLDATVDGETEGDELAGANRVVDLSRFGATYFGPEQAQVLAGHLVQASLPGLSRLEQMHLMALADTVATTASQGSMESVDACGLRFLLAVRLHSFLLSSLPPLHRAQLQHQGLSTCHFAWAFHSTSQEDLLGMLPAMQRADGPTWAELRAMGVGWWLRGRAALRLCMEKLAKVAFQRNNDPLDAALYYLAMGKKGVLWGLFRSKGDSKMTQFFSNNFGEERWRRAALKNAFALLGKRRFEQAAAFFLLAGALRDAIEVCLEKLNDIQLALVVARLQESNTDAPATYRSILGCRVLGRNELSGADAAATPELAELTRACELRKDRDPFLRSIACWVKSDYPGALDALLEQPDSACDADEDGGSGGSDGSGGSGGSGGGSASPGLCSPGVFNFYNFLRGHPLIVRHHMLSHGGAGQRPADTISLRERRLFFATASTHLKSGCPLLALDVLRRMPHAEKEVVTVTSARGGGRLPLENGHVHGGSSAWGTAGPHPSSGHHTAESADWASSAMTVADEPLELSWDSEEDEEEEDEEDDDDEDQGITMKKTRAFKKGTADVAESDVEKRPESLPPAPLGTDGYVDVMAEQMKFRACLKLLVDELRTLATGYEVDRGKLHVQLCHWLEREVATLQEVCGYPGDLHSTATGSLDTVAEDTESKLSGATDACPFIGGGGSGGVTPDDTEAWREQHSLHARQLHAARRRRWLCANLPLLHMFLGYCSLHGAQGGGLASVRVELLFLIQESQQEAVLKQLHSRLPLPTMLPLISASLATLKTVISNPVLHVANLAHDILRTVSDMPTPPEPPKDNPQVHMIYVLAASLSACVYQSLCDSHSFSSEAASCPFTGLSYKSCLLRDRLRQRHESTSNLQSTSLPSQWPGVTQLLSQLHACRDEEQPPLRMLLCEALLAVFLGMLGRALATNAAGRLYRLSARPLDARSWASLFGGAARVPQCATPSPAQTLPPPPQQQQQASSSSKGNSTGEAVKTQQGSTRNRAQQQSETSSSGGRIRADEASKHRHRLNMRILVTSPSPPSTATPTQRAVVSTVSGSSGGGGGAGGSVELGGSWAQSPLTPCANFREVFVPPELSIWDYYMAKPFVASDDGLGYDSDESEESEEEEEEEEEDGGDEEADYDPILDKDDERVTRRHSREREHSDPNSYSWCLMRLVVVRLAITNMRGFFPMAGLEMSDLPSCSPLCHMALCTLSQWEQALCARLEATPGPPDDYIPTLGAHTGDGPAGPAILRYKAMLEPGNTPFSSHRRSALAAKRLWQFLVRHESMQETFIRHIFTRAHHRHQQQQQEEESSSSGNLNYVTEDHGSNRTELSAGSPITRARIVHKETDIITAFAINRANPSCLAAASAHEVLELDLSSILSSSCQAWVEEESESEGSSNEDFLVVYTKDDAFRSSSIGSFHTNSPYTPSSTGTTSSVGGQTGRGPTMLLRRNLSNVRRMASHPILPYYVTGGQDGSVRVFEWGHAEQLQVMRPPPAPRVTRLRFCAQSNRKFGVTDGDGFLSLWQLDLTNKNPKPYLTLKCHSRDTFDFTFLGSSSVVATAGQSSDGRNVRLWDTLVPHRSSLVHGFPCLEAGATVLGYAPRSQTLIVGGRKGHVTLLDLRQRVARHTVQAHESAVKAIAVHPGEGFFLTGSAEGNIKVWSLPAPTLISTYANEHARQSIFRHLGAGVMQIETGPGRHVFSCGADGTIKTRVLLQHSGGW</sequence>
<feature type="compositionally biased region" description="Low complexity" evidence="2">
    <location>
        <begin position="485"/>
        <end position="500"/>
    </location>
</feature>